<feature type="domain" description="PASTA" evidence="7">
    <location>
        <begin position="599"/>
        <end position="658"/>
    </location>
</feature>
<dbReference type="GO" id="GO:0009002">
    <property type="term" value="F:serine-type D-Ala-D-Ala carboxypeptidase activity"/>
    <property type="evidence" value="ECO:0007669"/>
    <property type="project" value="UniProtKB-EC"/>
</dbReference>
<dbReference type="SUPFAM" id="SSF56601">
    <property type="entry name" value="beta-lactamase/transpeptidase-like"/>
    <property type="match status" value="1"/>
</dbReference>
<feature type="domain" description="PASTA" evidence="7">
    <location>
        <begin position="659"/>
        <end position="715"/>
    </location>
</feature>
<keyword evidence="8" id="KW-0378">Hydrolase</keyword>
<dbReference type="CDD" id="cd06576">
    <property type="entry name" value="PASTA_Pbp2x-like_1"/>
    <property type="match status" value="1"/>
</dbReference>
<comment type="pathway">
    <text evidence="2">Cell wall biogenesis; peptidoglycan biosynthesis.</text>
</comment>
<dbReference type="Pfam" id="PF03793">
    <property type="entry name" value="PASTA"/>
    <property type="match status" value="2"/>
</dbReference>
<gene>
    <name evidence="8" type="primary">pbpB</name>
    <name evidence="8" type="ORF">MOF03_14715</name>
</gene>
<protein>
    <recommendedName>
        <fullName evidence="4">serine-type D-Ala-D-Ala carboxypeptidase</fullName>
        <ecNumber evidence="4">3.4.16.4</ecNumber>
    </recommendedName>
</protein>
<dbReference type="InterPro" id="IPR001460">
    <property type="entry name" value="PCN-bd_Tpept"/>
</dbReference>
<dbReference type="Gene3D" id="3.40.710.10">
    <property type="entry name" value="DD-peptidase/beta-lactamase superfamily"/>
    <property type="match status" value="1"/>
</dbReference>
<dbReference type="Gene3D" id="3.90.1310.10">
    <property type="entry name" value="Penicillin-binding protein 2a (Domain 2)"/>
    <property type="match status" value="1"/>
</dbReference>
<keyword evidence="8" id="KW-0645">Protease</keyword>
<evidence type="ECO:0000256" key="4">
    <source>
        <dbReference type="ARBA" id="ARBA00012448"/>
    </source>
</evidence>
<comment type="subcellular location">
    <subcellularLocation>
        <location evidence="1">Membrane</location>
    </subcellularLocation>
</comment>
<dbReference type="EMBL" id="JALAWA010000010">
    <property type="protein sequence ID" value="MCY9185884.1"/>
    <property type="molecule type" value="Genomic_DNA"/>
</dbReference>
<dbReference type="Gene3D" id="2.20.70.70">
    <property type="match status" value="1"/>
</dbReference>
<accession>A0A9Q4EQR1</accession>
<reference evidence="8" key="1">
    <citation type="submission" date="2022-02" db="EMBL/GenBank/DDBJ databases">
        <title>Crop Bioprotection Bacillus Genome Sequencing.</title>
        <authorList>
            <person name="Dunlap C."/>
        </authorList>
    </citation>
    <scope>NUCLEOTIDE SEQUENCE</scope>
    <source>
        <strain evidence="8">EC49O2N-C10</strain>
    </source>
</reference>
<comment type="similarity">
    <text evidence="3">Belongs to the transpeptidase family.</text>
</comment>
<dbReference type="PROSITE" id="PS51178">
    <property type="entry name" value="PASTA"/>
    <property type="match status" value="2"/>
</dbReference>
<keyword evidence="5" id="KW-0472">Membrane</keyword>
<evidence type="ECO:0000313" key="8">
    <source>
        <dbReference type="EMBL" id="MCY9185884.1"/>
    </source>
</evidence>
<comment type="catalytic activity">
    <reaction evidence="6">
        <text>Preferential cleavage: (Ac)2-L-Lys-D-Ala-|-D-Ala. Also transpeptidation of peptidyl-alanyl moieties that are N-acyl substituents of D-alanine.</text>
        <dbReference type="EC" id="3.4.16.4"/>
    </reaction>
</comment>
<dbReference type="InterPro" id="IPR012338">
    <property type="entry name" value="Beta-lactam/transpept-like"/>
</dbReference>
<dbReference type="Gene3D" id="3.30.70.2110">
    <property type="match status" value="1"/>
</dbReference>
<dbReference type="InterPro" id="IPR036138">
    <property type="entry name" value="PBP_dimer_sf"/>
</dbReference>
<name>A0A9Q4EQR1_9BACI</name>
<dbReference type="GO" id="GO:0005886">
    <property type="term" value="C:plasma membrane"/>
    <property type="evidence" value="ECO:0007669"/>
    <property type="project" value="TreeGrafter"/>
</dbReference>
<sequence>MIQMPKKNKFMNRGAAILSICFALFFFVILGRMAYIQITGKADGEVLATKATEQHEKKRTIEASRGSILDRNGKVIAEDTATYKLIAVLDEKMTTDKKHPQHVQNKEKTAEELSKVIDLDKAEILDILNKKGAKQVEFGSAGRDITYSQKQKIEKLKLPGISFLRDTKRYYPNGIFASNLIGYAEVDQKTNEITGAMGLEKVLDQYLKERDGYVTYESDKSGWELPNSKNKITAPKNGDNVYLTIDQKIQTFLEDSMTKVAEKYKPKKVMAAVVDPKTGKVLAMGQRPSFDPNTRDVTNYYNDLISYAYEPGSTMKIFTLAAAIQENVYNGNEKYKSGTYIVGGEPVRDHNDGVGWGPTTYHDGVVRSSNVAFAKLANEKLGYSRFNEYLHKFNFYQKTGIDLPGEASSKINFKYEFDKASTAYGQASAVTPIQQLQAATAIANDGKMMKPYVIDHIVDPDKKKTIYQNKPQSAGTPISADTAKKVRNILGDVVTSDIGTGQPYKIEGFDVAVKTGTAQIAGQNGYLSGRDNYVFSVMGMAPKDDPELLIYVAVQQPQLENDETGSNPVSEIFNPTMKNSLHYLNIEPTETSGSNKEETKAQAMPDLTDQTVTGAQKKAKDENLTPIVIGSDIAVKEQYPKAGEEVLTNQKVFLKTGGKIKMPDMTGWSRREVLQYGDLAGIHIEVSGQGYAVSQSVKKDKEIKDGTVIKVKFKNPD</sequence>
<dbReference type="GO" id="GO:0071555">
    <property type="term" value="P:cell wall organization"/>
    <property type="evidence" value="ECO:0007669"/>
    <property type="project" value="TreeGrafter"/>
</dbReference>
<keyword evidence="8" id="KW-0121">Carboxypeptidase</keyword>
<proteinExistence type="inferred from homology"/>
<dbReference type="SUPFAM" id="SSF54184">
    <property type="entry name" value="Penicillin-binding protein 2x (pbp-2x), c-terminal domain"/>
    <property type="match status" value="2"/>
</dbReference>
<organism evidence="8 9">
    <name type="scientific">Bacillus halotolerans</name>
    <dbReference type="NCBI Taxonomy" id="260554"/>
    <lineage>
        <taxon>Bacteria</taxon>
        <taxon>Bacillati</taxon>
        <taxon>Bacillota</taxon>
        <taxon>Bacilli</taxon>
        <taxon>Bacillales</taxon>
        <taxon>Bacillaceae</taxon>
        <taxon>Bacillus</taxon>
    </lineage>
</organism>
<dbReference type="Pfam" id="PF00905">
    <property type="entry name" value="Transpeptidase"/>
    <property type="match status" value="1"/>
</dbReference>
<evidence type="ECO:0000256" key="6">
    <source>
        <dbReference type="ARBA" id="ARBA00034000"/>
    </source>
</evidence>
<comment type="caution">
    <text evidence="8">The sequence shown here is derived from an EMBL/GenBank/DDBJ whole genome shotgun (WGS) entry which is preliminary data.</text>
</comment>
<dbReference type="GO" id="GO:0008658">
    <property type="term" value="F:penicillin binding"/>
    <property type="evidence" value="ECO:0007669"/>
    <property type="project" value="InterPro"/>
</dbReference>
<evidence type="ECO:0000256" key="2">
    <source>
        <dbReference type="ARBA" id="ARBA00004752"/>
    </source>
</evidence>
<dbReference type="SUPFAM" id="SSF56519">
    <property type="entry name" value="Penicillin binding protein dimerisation domain"/>
    <property type="match status" value="1"/>
</dbReference>
<dbReference type="Proteomes" id="UP001073053">
    <property type="component" value="Unassembled WGS sequence"/>
</dbReference>
<evidence type="ECO:0000313" key="9">
    <source>
        <dbReference type="Proteomes" id="UP001073053"/>
    </source>
</evidence>
<dbReference type="CDD" id="cd06575">
    <property type="entry name" value="PASTA_Pbp2x-like_2"/>
    <property type="match status" value="1"/>
</dbReference>
<dbReference type="RefSeq" id="WP_268497634.1">
    <property type="nucleotide sequence ID" value="NZ_JALAVZ010000007.1"/>
</dbReference>
<dbReference type="PANTHER" id="PTHR30627:SF26">
    <property type="entry name" value="PENICILLIN-BINDING PROTEIN 2B"/>
    <property type="match status" value="1"/>
</dbReference>
<dbReference type="EC" id="3.4.16.4" evidence="4"/>
<dbReference type="FunFam" id="3.30.70.2110:FF:000001">
    <property type="entry name" value="Penicillin-binding protein 1 (Peptidoglycan synthetase)"/>
    <property type="match status" value="1"/>
</dbReference>
<dbReference type="PANTHER" id="PTHR30627">
    <property type="entry name" value="PEPTIDOGLYCAN D,D-TRANSPEPTIDASE"/>
    <property type="match status" value="1"/>
</dbReference>
<evidence type="ECO:0000259" key="7">
    <source>
        <dbReference type="PROSITE" id="PS51178"/>
    </source>
</evidence>
<evidence type="ECO:0000256" key="3">
    <source>
        <dbReference type="ARBA" id="ARBA00007171"/>
    </source>
</evidence>
<dbReference type="Pfam" id="PF03717">
    <property type="entry name" value="PBP_dimer"/>
    <property type="match status" value="1"/>
</dbReference>
<dbReference type="InterPro" id="IPR050515">
    <property type="entry name" value="Beta-lactam/transpept"/>
</dbReference>
<dbReference type="FunFam" id="3.40.710.10:FF:000026">
    <property type="entry name" value="Penicillin-binding protein 1"/>
    <property type="match status" value="1"/>
</dbReference>
<dbReference type="AlphaFoldDB" id="A0A9Q4EQR1"/>
<dbReference type="SMART" id="SM00740">
    <property type="entry name" value="PASTA"/>
    <property type="match status" value="2"/>
</dbReference>
<evidence type="ECO:0000256" key="1">
    <source>
        <dbReference type="ARBA" id="ARBA00004370"/>
    </source>
</evidence>
<evidence type="ECO:0000256" key="5">
    <source>
        <dbReference type="ARBA" id="ARBA00023136"/>
    </source>
</evidence>
<dbReference type="InterPro" id="IPR005311">
    <property type="entry name" value="PBP_dimer"/>
</dbReference>
<dbReference type="InterPro" id="IPR005543">
    <property type="entry name" value="PASTA_dom"/>
</dbReference>